<dbReference type="OrthoDB" id="2851338at2759"/>
<evidence type="ECO:0000313" key="2">
    <source>
        <dbReference type="Proteomes" id="UP000799772"/>
    </source>
</evidence>
<dbReference type="EMBL" id="ML978125">
    <property type="protein sequence ID" value="KAF2099276.1"/>
    <property type="molecule type" value="Genomic_DNA"/>
</dbReference>
<accession>A0A9P4ICC9</accession>
<gene>
    <name evidence="1" type="ORF">NA57DRAFT_74778</name>
</gene>
<dbReference type="AlphaFoldDB" id="A0A9P4ICC9"/>
<organism evidence="1 2">
    <name type="scientific">Rhizodiscina lignyota</name>
    <dbReference type="NCBI Taxonomy" id="1504668"/>
    <lineage>
        <taxon>Eukaryota</taxon>
        <taxon>Fungi</taxon>
        <taxon>Dikarya</taxon>
        <taxon>Ascomycota</taxon>
        <taxon>Pezizomycotina</taxon>
        <taxon>Dothideomycetes</taxon>
        <taxon>Pleosporomycetidae</taxon>
        <taxon>Aulographales</taxon>
        <taxon>Rhizodiscinaceae</taxon>
        <taxon>Rhizodiscina</taxon>
    </lineage>
</organism>
<protein>
    <submittedName>
        <fullName evidence="1">Uncharacterized protein</fullName>
    </submittedName>
</protein>
<dbReference type="Proteomes" id="UP000799772">
    <property type="component" value="Unassembled WGS sequence"/>
</dbReference>
<keyword evidence="2" id="KW-1185">Reference proteome</keyword>
<evidence type="ECO:0000313" key="1">
    <source>
        <dbReference type="EMBL" id="KAF2099276.1"/>
    </source>
</evidence>
<reference evidence="1" key="1">
    <citation type="journal article" date="2020" name="Stud. Mycol.">
        <title>101 Dothideomycetes genomes: a test case for predicting lifestyles and emergence of pathogens.</title>
        <authorList>
            <person name="Haridas S."/>
            <person name="Albert R."/>
            <person name="Binder M."/>
            <person name="Bloem J."/>
            <person name="Labutti K."/>
            <person name="Salamov A."/>
            <person name="Andreopoulos B."/>
            <person name="Baker S."/>
            <person name="Barry K."/>
            <person name="Bills G."/>
            <person name="Bluhm B."/>
            <person name="Cannon C."/>
            <person name="Castanera R."/>
            <person name="Culley D."/>
            <person name="Daum C."/>
            <person name="Ezra D."/>
            <person name="Gonzalez J."/>
            <person name="Henrissat B."/>
            <person name="Kuo A."/>
            <person name="Liang C."/>
            <person name="Lipzen A."/>
            <person name="Lutzoni F."/>
            <person name="Magnuson J."/>
            <person name="Mondo S."/>
            <person name="Nolan M."/>
            <person name="Ohm R."/>
            <person name="Pangilinan J."/>
            <person name="Park H.-J."/>
            <person name="Ramirez L."/>
            <person name="Alfaro M."/>
            <person name="Sun H."/>
            <person name="Tritt A."/>
            <person name="Yoshinaga Y."/>
            <person name="Zwiers L.-H."/>
            <person name="Turgeon B."/>
            <person name="Goodwin S."/>
            <person name="Spatafora J."/>
            <person name="Crous P."/>
            <person name="Grigoriev I."/>
        </authorList>
    </citation>
    <scope>NUCLEOTIDE SEQUENCE</scope>
    <source>
        <strain evidence="1">CBS 133067</strain>
    </source>
</reference>
<comment type="caution">
    <text evidence="1">The sequence shown here is derived from an EMBL/GenBank/DDBJ whole genome shotgun (WGS) entry which is preliminary data.</text>
</comment>
<proteinExistence type="predicted"/>
<name>A0A9P4ICC9_9PEZI</name>
<sequence length="266" mass="30348">MASKMSGPGMLYVTSKIARKDLMDYDIYMNWCETFSSLYQVANIDRYDNDHIAEIMQTSGIHTAFRYIDTNKDALKPYLAFYPMPDIAFTQGEEFRKISVHSKLLPGTGLCYDLADIDVRYYGLTENGERKGGPKQDPAPCLVTVAIEPDAGSGLTNDLIDEWYRTTQAERISQIPGYQRTTRYKLLYARTNAQSRALKGLPTTNEPAPEPPTWQAIHEFDRVVQPEELQPLKGAEKTKELLSKTKETEFNIFRLAKAFGEKRFFD</sequence>